<keyword evidence="5" id="KW-1185">Reference proteome</keyword>
<dbReference type="InterPro" id="IPR011453">
    <property type="entry name" value="DUF1559"/>
</dbReference>
<keyword evidence="2" id="KW-0812">Transmembrane</keyword>
<dbReference type="InterPro" id="IPR045584">
    <property type="entry name" value="Pilin-like"/>
</dbReference>
<dbReference type="PANTHER" id="PTHR30093:SF2">
    <property type="entry name" value="TYPE II SECRETION SYSTEM PROTEIN H"/>
    <property type="match status" value="1"/>
</dbReference>
<dbReference type="InterPro" id="IPR012902">
    <property type="entry name" value="N_methyl_site"/>
</dbReference>
<evidence type="ECO:0000313" key="5">
    <source>
        <dbReference type="Proteomes" id="UP000319976"/>
    </source>
</evidence>
<sequence>MLTTRTGKPRKGFTLIELLVVISIIAVLVSLIAPAVQSARRAARRTECINNLKNLGLAVANVISTNGGKMPYAIEQKSLNGENVDLTWCRQLLTALDEPGLDRAITSRMETVTGGGASLQIVTGGTTTDGSWEDGVNNPLDIFLKVFTCPEDQQNHQQQRGLSYVANVGYIDSASNWPSAGSTSGSPLSHSPVNGQYASWVDANSNALSGAGSSYAIRSGAMHVGPGISGASTFQRITIDIIGLGDGTGQTILMAENNDTLSDWLTGDTFMVGFGARVAPASEGFRTGVAGNLDLPNRPADNSGAGVTRAPRASSGHAGTVNVLFCDGHVSNVNENIGRSVWLRLLSSGGSLYDQEPLDQGSF</sequence>
<organism evidence="4 5">
    <name type="scientific">Calycomorphotria hydatis</name>
    <dbReference type="NCBI Taxonomy" id="2528027"/>
    <lineage>
        <taxon>Bacteria</taxon>
        <taxon>Pseudomonadati</taxon>
        <taxon>Planctomycetota</taxon>
        <taxon>Planctomycetia</taxon>
        <taxon>Planctomycetales</taxon>
        <taxon>Planctomycetaceae</taxon>
        <taxon>Calycomorphotria</taxon>
    </lineage>
</organism>
<gene>
    <name evidence="4" type="ORF">V22_09790</name>
</gene>
<feature type="transmembrane region" description="Helical" evidence="2">
    <location>
        <begin position="12"/>
        <end position="36"/>
    </location>
</feature>
<evidence type="ECO:0000256" key="2">
    <source>
        <dbReference type="SAM" id="Phobius"/>
    </source>
</evidence>
<dbReference type="KEGG" id="chya:V22_09790"/>
<accession>A0A517T5W0</accession>
<evidence type="ECO:0000256" key="1">
    <source>
        <dbReference type="SAM" id="MobiDB-lite"/>
    </source>
</evidence>
<dbReference type="NCBIfam" id="TIGR04294">
    <property type="entry name" value="pre_pil_HX9DG"/>
    <property type="match status" value="1"/>
</dbReference>
<keyword evidence="2" id="KW-0472">Membrane</keyword>
<dbReference type="PANTHER" id="PTHR30093">
    <property type="entry name" value="GENERAL SECRETION PATHWAY PROTEIN G"/>
    <property type="match status" value="1"/>
</dbReference>
<dbReference type="InterPro" id="IPR027558">
    <property type="entry name" value="Pre_pil_HX9DG_C"/>
</dbReference>
<dbReference type="OrthoDB" id="269098at2"/>
<proteinExistence type="predicted"/>
<dbReference type="RefSeq" id="WP_145260304.1">
    <property type="nucleotide sequence ID" value="NZ_CP036316.1"/>
</dbReference>
<dbReference type="Pfam" id="PF07596">
    <property type="entry name" value="SBP_bac_10"/>
    <property type="match status" value="1"/>
</dbReference>
<name>A0A517T5W0_9PLAN</name>
<reference evidence="4 5" key="1">
    <citation type="submission" date="2019-02" db="EMBL/GenBank/DDBJ databases">
        <title>Deep-cultivation of Planctomycetes and their phenomic and genomic characterization uncovers novel biology.</title>
        <authorList>
            <person name="Wiegand S."/>
            <person name="Jogler M."/>
            <person name="Boedeker C."/>
            <person name="Pinto D."/>
            <person name="Vollmers J."/>
            <person name="Rivas-Marin E."/>
            <person name="Kohn T."/>
            <person name="Peeters S.H."/>
            <person name="Heuer A."/>
            <person name="Rast P."/>
            <person name="Oberbeckmann S."/>
            <person name="Bunk B."/>
            <person name="Jeske O."/>
            <person name="Meyerdierks A."/>
            <person name="Storesund J.E."/>
            <person name="Kallscheuer N."/>
            <person name="Luecker S."/>
            <person name="Lage O.M."/>
            <person name="Pohl T."/>
            <person name="Merkel B.J."/>
            <person name="Hornburger P."/>
            <person name="Mueller R.-W."/>
            <person name="Bruemmer F."/>
            <person name="Labrenz M."/>
            <person name="Spormann A.M."/>
            <person name="Op den Camp H."/>
            <person name="Overmann J."/>
            <person name="Amann R."/>
            <person name="Jetten M.S.M."/>
            <person name="Mascher T."/>
            <person name="Medema M.H."/>
            <person name="Devos D.P."/>
            <person name="Kaster A.-K."/>
            <person name="Ovreas L."/>
            <person name="Rohde M."/>
            <person name="Galperin M.Y."/>
            <person name="Jogler C."/>
        </authorList>
    </citation>
    <scope>NUCLEOTIDE SEQUENCE [LARGE SCALE GENOMIC DNA]</scope>
    <source>
        <strain evidence="4 5">V22</strain>
    </source>
</reference>
<dbReference type="Proteomes" id="UP000319976">
    <property type="component" value="Chromosome"/>
</dbReference>
<dbReference type="SUPFAM" id="SSF54523">
    <property type="entry name" value="Pili subunits"/>
    <property type="match status" value="1"/>
</dbReference>
<evidence type="ECO:0000313" key="4">
    <source>
        <dbReference type="EMBL" id="QDT63754.1"/>
    </source>
</evidence>
<keyword evidence="2" id="KW-1133">Transmembrane helix</keyword>
<feature type="region of interest" description="Disordered" evidence="1">
    <location>
        <begin position="292"/>
        <end position="315"/>
    </location>
</feature>
<dbReference type="EMBL" id="CP036316">
    <property type="protein sequence ID" value="QDT63754.1"/>
    <property type="molecule type" value="Genomic_DNA"/>
</dbReference>
<dbReference type="AlphaFoldDB" id="A0A517T5W0"/>
<evidence type="ECO:0000259" key="3">
    <source>
        <dbReference type="Pfam" id="PF07596"/>
    </source>
</evidence>
<dbReference type="PROSITE" id="PS00409">
    <property type="entry name" value="PROKAR_NTER_METHYL"/>
    <property type="match status" value="1"/>
</dbReference>
<dbReference type="NCBIfam" id="TIGR02532">
    <property type="entry name" value="IV_pilin_GFxxxE"/>
    <property type="match status" value="1"/>
</dbReference>
<feature type="domain" description="DUF1559" evidence="3">
    <location>
        <begin position="37"/>
        <end position="338"/>
    </location>
</feature>
<protein>
    <submittedName>
        <fullName evidence="4">Putative major pilin subunit</fullName>
    </submittedName>
</protein>
<dbReference type="Pfam" id="PF07963">
    <property type="entry name" value="N_methyl"/>
    <property type="match status" value="1"/>
</dbReference>
<dbReference type="Gene3D" id="3.30.700.10">
    <property type="entry name" value="Glycoprotein, Type 4 Pilin"/>
    <property type="match status" value="1"/>
</dbReference>